<evidence type="ECO:0000256" key="12">
    <source>
        <dbReference type="SAM" id="MobiDB-lite"/>
    </source>
</evidence>
<dbReference type="GO" id="GO:0046972">
    <property type="term" value="F:histone H4K16 acetyltransferase activity"/>
    <property type="evidence" value="ECO:0007669"/>
    <property type="project" value="TreeGrafter"/>
</dbReference>
<evidence type="ECO:0000256" key="6">
    <source>
        <dbReference type="ARBA" id="ARBA00023015"/>
    </source>
</evidence>
<comment type="function">
    <text evidence="10">Catalytic component of the NuA4 histone acetyltransferase (HAT) complex which is involved in epigenetic transcriptional activation of selected genes principally by acetylation of nucleosomal histones H4, H3, H2B, H2A and H2A variant H2A.Z. Acetylates histone H4 to form H4K5ac, H4K8ac, H4K12ac and H4K16ac, histone H3 to form H3K14ac, and histone H2A to form H2AK4ac and H2AK7ac. The NuA4 complex is involved in the DNA damage response and is required for chromosome segregation. The NuA4 complex plays a direct role in repair of DNA double-strand breaks (DSBs) through homologous recombination. Recruitment to promoters depends on H3K4me. Also acetylates non-histone proteins. In addition to protein acetyltransferase, can use different acyl-CoA substrates, such as 2-hydroxyisobutanoyl-CoA (2-hydroxyisobutyryl-CoA) or (2E)-butenoyl-CoA (crotonyl-CoA), and is able to mediate protein 2-hydroxyisobutyrylation and crotonylation, respectively.</text>
</comment>
<name>A0A167X9Z1_9HYPO</name>
<feature type="compositionally biased region" description="Gly residues" evidence="12">
    <location>
        <begin position="811"/>
        <end position="823"/>
    </location>
</feature>
<keyword evidence="3" id="KW-0479">Metal-binding</keyword>
<evidence type="ECO:0000256" key="10">
    <source>
        <dbReference type="ARBA" id="ARBA00045805"/>
    </source>
</evidence>
<evidence type="ECO:0000313" key="14">
    <source>
        <dbReference type="EMBL" id="OAA64707.1"/>
    </source>
</evidence>
<keyword evidence="7" id="KW-0804">Transcription</keyword>
<dbReference type="InterPro" id="IPR016181">
    <property type="entry name" value="Acyl_CoA_acyltransferase"/>
</dbReference>
<dbReference type="GO" id="GO:0035267">
    <property type="term" value="C:NuA4 histone acetyltransferase complex"/>
    <property type="evidence" value="ECO:0007669"/>
    <property type="project" value="TreeGrafter"/>
</dbReference>
<feature type="compositionally biased region" description="Basic residues" evidence="12">
    <location>
        <begin position="446"/>
        <end position="471"/>
    </location>
</feature>
<feature type="compositionally biased region" description="Low complexity" evidence="12">
    <location>
        <begin position="354"/>
        <end position="365"/>
    </location>
</feature>
<feature type="compositionally biased region" description="Basic residues" evidence="12">
    <location>
        <begin position="426"/>
        <end position="438"/>
    </location>
</feature>
<proteinExistence type="predicted"/>
<dbReference type="EMBL" id="AZHD01000004">
    <property type="protein sequence ID" value="OAA64707.1"/>
    <property type="molecule type" value="Genomic_DNA"/>
</dbReference>
<gene>
    <name evidence="14" type="ORF">SPI_03354</name>
</gene>
<feature type="compositionally biased region" description="Basic and acidic residues" evidence="12">
    <location>
        <begin position="112"/>
        <end position="121"/>
    </location>
</feature>
<feature type="active site" description="Proton donor/acceptor" evidence="11">
    <location>
        <position position="699"/>
    </location>
</feature>
<dbReference type="SUPFAM" id="SSF55729">
    <property type="entry name" value="Acyl-CoA N-acyltransferases (Nat)"/>
    <property type="match status" value="1"/>
</dbReference>
<keyword evidence="9" id="KW-0012">Acyltransferase</keyword>
<dbReference type="PANTHER" id="PTHR10615">
    <property type="entry name" value="HISTONE ACETYLTRANSFERASE"/>
    <property type="match status" value="1"/>
</dbReference>
<protein>
    <submittedName>
        <fullName evidence="14">Histone acetyltransferase</fullName>
    </submittedName>
</protein>
<dbReference type="Gene3D" id="3.40.630.30">
    <property type="match status" value="1"/>
</dbReference>
<evidence type="ECO:0000313" key="15">
    <source>
        <dbReference type="Proteomes" id="UP000076874"/>
    </source>
</evidence>
<accession>A0A167X9Z1</accession>
<feature type="compositionally biased region" description="Low complexity" evidence="12">
    <location>
        <begin position="233"/>
        <end position="244"/>
    </location>
</feature>
<dbReference type="STRING" id="1081102.A0A167X9Z1"/>
<dbReference type="GO" id="GO:0008270">
    <property type="term" value="F:zinc ion binding"/>
    <property type="evidence" value="ECO:0007669"/>
    <property type="project" value="UniProtKB-KW"/>
</dbReference>
<evidence type="ECO:0000259" key="13">
    <source>
        <dbReference type="PROSITE" id="PS51726"/>
    </source>
</evidence>
<evidence type="ECO:0000256" key="9">
    <source>
        <dbReference type="ARBA" id="ARBA00023315"/>
    </source>
</evidence>
<evidence type="ECO:0000256" key="1">
    <source>
        <dbReference type="ARBA" id="ARBA00004123"/>
    </source>
</evidence>
<dbReference type="PANTHER" id="PTHR10615:SF219">
    <property type="entry name" value="HISTONE ACETYLTRANSFERASE KAT5"/>
    <property type="match status" value="1"/>
</dbReference>
<feature type="compositionally biased region" description="Pro residues" evidence="12">
    <location>
        <begin position="35"/>
        <end position="51"/>
    </location>
</feature>
<evidence type="ECO:0000256" key="2">
    <source>
        <dbReference type="ARBA" id="ARBA00022679"/>
    </source>
</evidence>
<dbReference type="Gene3D" id="3.30.60.60">
    <property type="entry name" value="N-acetyl transferase-like"/>
    <property type="match status" value="1"/>
</dbReference>
<keyword evidence="6" id="KW-0805">Transcription regulation</keyword>
<dbReference type="AlphaFoldDB" id="A0A167X9Z1"/>
<feature type="region of interest" description="Disordered" evidence="12">
    <location>
        <begin position="423"/>
        <end position="472"/>
    </location>
</feature>
<feature type="region of interest" description="Disordered" evidence="12">
    <location>
        <begin position="1"/>
        <end position="394"/>
    </location>
</feature>
<evidence type="ECO:0000256" key="8">
    <source>
        <dbReference type="ARBA" id="ARBA00023242"/>
    </source>
</evidence>
<dbReference type="OrthoDB" id="787137at2759"/>
<dbReference type="PROSITE" id="PS51726">
    <property type="entry name" value="MYST_HAT"/>
    <property type="match status" value="1"/>
</dbReference>
<keyword evidence="4" id="KW-0863">Zinc-finger</keyword>
<dbReference type="GO" id="GO:0005634">
    <property type="term" value="C:nucleus"/>
    <property type="evidence" value="ECO:0007669"/>
    <property type="project" value="UniProtKB-SubCell"/>
</dbReference>
<evidence type="ECO:0000256" key="4">
    <source>
        <dbReference type="ARBA" id="ARBA00022771"/>
    </source>
</evidence>
<feature type="compositionally biased region" description="Acidic residues" evidence="12">
    <location>
        <begin position="157"/>
        <end position="173"/>
    </location>
</feature>
<feature type="domain" description="MYST-type HAT" evidence="13">
    <location>
        <begin position="390"/>
        <end position="790"/>
    </location>
</feature>
<organism evidence="14 15">
    <name type="scientific">Niveomyces insectorum RCEF 264</name>
    <dbReference type="NCBI Taxonomy" id="1081102"/>
    <lineage>
        <taxon>Eukaryota</taxon>
        <taxon>Fungi</taxon>
        <taxon>Dikarya</taxon>
        <taxon>Ascomycota</taxon>
        <taxon>Pezizomycotina</taxon>
        <taxon>Sordariomycetes</taxon>
        <taxon>Hypocreomycetidae</taxon>
        <taxon>Hypocreales</taxon>
        <taxon>Cordycipitaceae</taxon>
        <taxon>Niveomyces</taxon>
    </lineage>
</organism>
<keyword evidence="8" id="KW-0539">Nucleus</keyword>
<feature type="compositionally biased region" description="Low complexity" evidence="12">
    <location>
        <begin position="195"/>
        <end position="209"/>
    </location>
</feature>
<dbReference type="InterPro" id="IPR002717">
    <property type="entry name" value="HAT_MYST-type"/>
</dbReference>
<keyword evidence="15" id="KW-1185">Reference proteome</keyword>
<reference evidence="14 15" key="1">
    <citation type="journal article" date="2016" name="Genome Biol. Evol.">
        <title>Divergent and convergent evolution of fungal pathogenicity.</title>
        <authorList>
            <person name="Shang Y."/>
            <person name="Xiao G."/>
            <person name="Zheng P."/>
            <person name="Cen K."/>
            <person name="Zhan S."/>
            <person name="Wang C."/>
        </authorList>
    </citation>
    <scope>NUCLEOTIDE SEQUENCE [LARGE SCALE GENOMIC DNA]</scope>
    <source>
        <strain evidence="14 15">RCEF 264</strain>
    </source>
</reference>
<feature type="region of interest" description="Disordered" evidence="12">
    <location>
        <begin position="811"/>
        <end position="836"/>
    </location>
</feature>
<comment type="caution">
    <text evidence="14">The sequence shown here is derived from an EMBL/GenBank/DDBJ whole genome shotgun (WGS) entry which is preliminary data.</text>
</comment>
<dbReference type="GO" id="GO:0006355">
    <property type="term" value="P:regulation of DNA-templated transcription"/>
    <property type="evidence" value="ECO:0007669"/>
    <property type="project" value="InterPro"/>
</dbReference>
<evidence type="ECO:0000256" key="5">
    <source>
        <dbReference type="ARBA" id="ARBA00022833"/>
    </source>
</evidence>
<keyword evidence="5" id="KW-0862">Zinc</keyword>
<comment type="subcellular location">
    <subcellularLocation>
        <location evidence="1">Nucleus</location>
    </subcellularLocation>
</comment>
<dbReference type="InterPro" id="IPR050603">
    <property type="entry name" value="MYST_HAT"/>
</dbReference>
<evidence type="ECO:0000256" key="7">
    <source>
        <dbReference type="ARBA" id="ARBA00023163"/>
    </source>
</evidence>
<sequence length="924" mass="97655">MAPPKRKQPHDAEDELLPRTAQRGKTRRGTRQTPILPPPLPVPPKTAPLPQRPLRGNSSVVVDAKGNVDVKLRGQGRTRRSAAAQDTAAVANEQEPTKPKRTTRTSAANSESSDKAKADQKRKLRSGPVARGRVQTTGAPAATKRATRRAARTPEIADSDASDEAEEGSDMDGESGASSSESGSKEEAEDDGNQTTTKRGARRAATPPARRSKRAAVTGPTTITPVSPPQVPAPTQQAAVDPAPSTAAGPPTVPASTARKETTIKPPVPPVSPVPGAATARPKKVTDIKPPAASSASRFMRATPIQPPSMLPAQEPKHKLPRQQQQQQDQAPLEKPRRVGRPPKITPIETPQIGLRSAPAAAATGSGSGAGSGSGLASLTTAPPPPSPGRPDRNIDMVVLGEICFRAWYPSYYGKEVLGDTTGNAHHGRGSHAHHQKGTGKENHPHQHRGHTSQHPHSHMQSHHHHHHHRDHPPMLDRLYVCPFCFKYSKEIVPWHGHVQICETQFQIPGEKVYVHPKGTRTVRVPVAAPQKAKRKRASGETDIQYVEQIERDEGEWSIWEVDGEKDGLFCQNLSLFAKLFLDNKSVFFDVTGFYYFLLVYTPPVSSASASLRAANTPTAASAAAAAAAGSTTDKAVGGGAVPRPRVVGFFSKEKMSWDNNNLACILVFPPWQRKGLGALLMGISYEISRREGVLGGPEKPISDLGKKSYKRFWAGEIARWLLSVDLSSASASSLPTSSSDGKSAAAAGGANDGVVIDVADCSRATWIVREDCLLVLRDMGIVEDAGLGPPKRYCANALVVQDEHGAAAGAIGGSGSGSGEGRGTTPIPSSSVSMAEAATGVAATGQSASTTASGAGPSVAATAATAGDKTMDAPKDVQRVRLSKAAIRQWVKEHGISLEKVCDPAGFIKNYAKTDDQPAAGEV</sequence>
<evidence type="ECO:0000256" key="11">
    <source>
        <dbReference type="PIRSR" id="PIRSR602717-51"/>
    </source>
</evidence>
<dbReference type="Proteomes" id="UP000076874">
    <property type="component" value="Unassembled WGS sequence"/>
</dbReference>
<dbReference type="Pfam" id="PF01853">
    <property type="entry name" value="MOZ_SAS"/>
    <property type="match status" value="2"/>
</dbReference>
<keyword evidence="2 14" id="KW-0808">Transferase</keyword>
<evidence type="ECO:0000256" key="3">
    <source>
        <dbReference type="ARBA" id="ARBA00022723"/>
    </source>
</evidence>